<dbReference type="Proteomes" id="UP000267536">
    <property type="component" value="Unassembled WGS sequence"/>
</dbReference>
<evidence type="ECO:0000313" key="2">
    <source>
        <dbReference type="EMBL" id="RPA59443.1"/>
    </source>
</evidence>
<sequence length="436" mass="47150">MTELGSSRIRRAYEDFLSGTTPPSDAVRSVVRESWSRSLSRGVDPIQALPEDHTSASMTMAEFTRYREAHPITSVRPLVQSLMLDDIADSGVVVALTDQVGRLLWVEGSTDAVDRASQINFVEGSVWSEDVVGTNAPGLALAVGKGVQVIGPEHFAGSVQDFSCAAAPVHDPVTGHVIGVIDVTGGREVAAPFALAAVRSVVAAVERELQAQAVNLADPATFASSASDGDARLTVLGDNGYRWHRGSDPAGERTLSRRHAEILVLLQEYPEGLNTEQLAMHLAGDAIDPVTVRAEISRLRRDLGNDVVTSRPYRLTIDMTSDVADLRRRIAERGELSPVIDELGRGGLLAESTAPGITEIFEVVREDVRSRVIAEGEIGALRTWTSSIHGRDDLLAWRRLEHRLPVGHRDRAVVGGRIRLLDKRYGVQPGPTRPVA</sequence>
<evidence type="ECO:0000313" key="3">
    <source>
        <dbReference type="Proteomes" id="UP000267536"/>
    </source>
</evidence>
<dbReference type="EMBL" id="RKMH01000009">
    <property type="protein sequence ID" value="RPA59443.1"/>
    <property type="molecule type" value="Genomic_DNA"/>
</dbReference>
<name>A0A3N4G9J6_9ACTN</name>
<evidence type="ECO:0000259" key="1">
    <source>
        <dbReference type="Pfam" id="PF01590"/>
    </source>
</evidence>
<protein>
    <submittedName>
        <fullName evidence="2">Transcriptional regulator</fullName>
    </submittedName>
</protein>
<dbReference type="Gene3D" id="3.30.450.40">
    <property type="match status" value="1"/>
</dbReference>
<gene>
    <name evidence="2" type="ORF">EF294_13185</name>
</gene>
<reference evidence="2 3" key="1">
    <citation type="submission" date="2018-11" db="EMBL/GenBank/DDBJ databases">
        <title>Draft genome sequence of Gordonia sp. RS15-1S isolated from rice stems.</title>
        <authorList>
            <person name="Muangham S."/>
        </authorList>
    </citation>
    <scope>NUCLEOTIDE SEQUENCE [LARGE SCALE GENOMIC DNA]</scope>
    <source>
        <strain evidence="2 3">RS15-1S</strain>
    </source>
</reference>
<dbReference type="OrthoDB" id="3928741at2"/>
<organism evidence="2 3">
    <name type="scientific">Gordonia oryzae</name>
    <dbReference type="NCBI Taxonomy" id="2487349"/>
    <lineage>
        <taxon>Bacteria</taxon>
        <taxon>Bacillati</taxon>
        <taxon>Actinomycetota</taxon>
        <taxon>Actinomycetes</taxon>
        <taxon>Mycobacteriales</taxon>
        <taxon>Gordoniaceae</taxon>
        <taxon>Gordonia</taxon>
    </lineage>
</organism>
<dbReference type="Pfam" id="PF01590">
    <property type="entry name" value="GAF"/>
    <property type="match status" value="1"/>
</dbReference>
<accession>A0A3N4G9J6</accession>
<proteinExistence type="predicted"/>
<dbReference type="InterPro" id="IPR003018">
    <property type="entry name" value="GAF"/>
</dbReference>
<dbReference type="InterPro" id="IPR029016">
    <property type="entry name" value="GAF-like_dom_sf"/>
</dbReference>
<keyword evidence="3" id="KW-1185">Reference proteome</keyword>
<dbReference type="RefSeq" id="WP_123930607.1">
    <property type="nucleotide sequence ID" value="NZ_JBPSDP010000008.1"/>
</dbReference>
<dbReference type="AlphaFoldDB" id="A0A3N4G9J6"/>
<feature type="domain" description="GAF" evidence="1">
    <location>
        <begin position="97"/>
        <end position="206"/>
    </location>
</feature>
<comment type="caution">
    <text evidence="2">The sequence shown here is derived from an EMBL/GenBank/DDBJ whole genome shotgun (WGS) entry which is preliminary data.</text>
</comment>